<accession>A0A6J5LQ47</accession>
<dbReference type="InterPro" id="IPR021739">
    <property type="entry name" value="SaV-like"/>
</dbReference>
<gene>
    <name evidence="1" type="ORF">UFOVP312_32</name>
</gene>
<proteinExistence type="predicted"/>
<dbReference type="EMBL" id="LR796318">
    <property type="protein sequence ID" value="CAB4136635.1"/>
    <property type="molecule type" value="Genomic_DNA"/>
</dbReference>
<dbReference type="Pfam" id="PF11753">
    <property type="entry name" value="DUF3310"/>
    <property type="match status" value="1"/>
</dbReference>
<evidence type="ECO:0000313" key="1">
    <source>
        <dbReference type="EMBL" id="CAB4136635.1"/>
    </source>
</evidence>
<sequence>MTHEALNRQEGGDHYKDMPIQPVEYIHANAMGYLEGNVVKYVSRWRKKNGIADLEKAKHYIELLIELERRAGRVK</sequence>
<name>A0A6J5LQ47_9CAUD</name>
<reference evidence="1" key="1">
    <citation type="submission" date="2020-04" db="EMBL/GenBank/DDBJ databases">
        <authorList>
            <person name="Chiriac C."/>
            <person name="Salcher M."/>
            <person name="Ghai R."/>
            <person name="Kavagutti S V."/>
        </authorList>
    </citation>
    <scope>NUCLEOTIDE SEQUENCE</scope>
</reference>
<organism evidence="1">
    <name type="scientific">uncultured Caudovirales phage</name>
    <dbReference type="NCBI Taxonomy" id="2100421"/>
    <lineage>
        <taxon>Viruses</taxon>
        <taxon>Duplodnaviria</taxon>
        <taxon>Heunggongvirae</taxon>
        <taxon>Uroviricota</taxon>
        <taxon>Caudoviricetes</taxon>
        <taxon>Peduoviridae</taxon>
        <taxon>Maltschvirus</taxon>
        <taxon>Maltschvirus maltsch</taxon>
    </lineage>
</organism>
<protein>
    <submittedName>
        <fullName evidence="1">SaV-like</fullName>
    </submittedName>
</protein>